<keyword evidence="4" id="KW-0460">Magnesium</keyword>
<dbReference type="EMBL" id="ADBV01025310">
    <property type="protein sequence ID" value="EJW69846.1"/>
    <property type="molecule type" value="Genomic_DNA"/>
</dbReference>
<evidence type="ECO:0000256" key="1">
    <source>
        <dbReference type="ARBA" id="ARBA00010231"/>
    </source>
</evidence>
<dbReference type="PANTHER" id="PTHR22573:SF2">
    <property type="entry name" value="PHOSPHOGLUCOMUTASE"/>
    <property type="match status" value="1"/>
</dbReference>
<evidence type="ECO:0000313" key="7">
    <source>
        <dbReference type="EMBL" id="EJW69846.1"/>
    </source>
</evidence>
<protein>
    <recommendedName>
        <fullName evidence="6">Alpha-D-phosphohexomutase alpha/beta/alpha domain-containing protein</fullName>
    </recommendedName>
</protein>
<comment type="caution">
    <text evidence="7">The sequence shown here is derived from an EMBL/GenBank/DDBJ whole genome shotgun (WGS) entry which is preliminary data.</text>
</comment>
<dbReference type="Pfam" id="PF02879">
    <property type="entry name" value="PGM_PMM_II"/>
    <property type="match status" value="1"/>
</dbReference>
<keyword evidence="5" id="KW-0413">Isomerase</keyword>
<keyword evidence="2" id="KW-0597">Phosphoprotein</keyword>
<evidence type="ECO:0000256" key="4">
    <source>
        <dbReference type="ARBA" id="ARBA00022842"/>
    </source>
</evidence>
<accession>J9DK63</accession>
<keyword evidence="3" id="KW-0479">Metal-binding</keyword>
<evidence type="ECO:0000259" key="6">
    <source>
        <dbReference type="Pfam" id="PF02879"/>
    </source>
</evidence>
<dbReference type="GO" id="GO:0004614">
    <property type="term" value="F:phosphoglucomutase activity"/>
    <property type="evidence" value="ECO:0007669"/>
    <property type="project" value="InterPro"/>
</dbReference>
<sequence>MKELLSGQTMGQFNVLIDSLYGATGPYVNAILVEKLGVDPKFTSHTTPKPDFGGGHPDPNLTYAKQLVDTMKKGEHDFGAAFDGDG</sequence>
<dbReference type="InterPro" id="IPR005841">
    <property type="entry name" value="Alpha-D-phosphohexomutase_SF"/>
</dbReference>
<dbReference type="GO" id="GO:0005975">
    <property type="term" value="P:carbohydrate metabolic process"/>
    <property type="evidence" value="ECO:0007669"/>
    <property type="project" value="InterPro"/>
</dbReference>
<dbReference type="InterPro" id="IPR016055">
    <property type="entry name" value="A-D-PHexomutase_a/b/a-I/II/III"/>
</dbReference>
<dbReference type="SUPFAM" id="SSF53738">
    <property type="entry name" value="Phosphoglucomutase, first 3 domains"/>
    <property type="match status" value="1"/>
</dbReference>
<evidence type="ECO:0000256" key="2">
    <source>
        <dbReference type="ARBA" id="ARBA00022553"/>
    </source>
</evidence>
<dbReference type="PANTHER" id="PTHR22573">
    <property type="entry name" value="PHOSPHOHEXOMUTASE FAMILY MEMBER"/>
    <property type="match status" value="1"/>
</dbReference>
<proteinExistence type="inferred from homology"/>
<organism evidence="7 8">
    <name type="scientific">Wuchereria bancrofti</name>
    <dbReference type="NCBI Taxonomy" id="6293"/>
    <lineage>
        <taxon>Eukaryota</taxon>
        <taxon>Metazoa</taxon>
        <taxon>Ecdysozoa</taxon>
        <taxon>Nematoda</taxon>
        <taxon>Chromadorea</taxon>
        <taxon>Rhabditida</taxon>
        <taxon>Spirurina</taxon>
        <taxon>Spiruromorpha</taxon>
        <taxon>Filarioidea</taxon>
        <taxon>Onchocercidae</taxon>
        <taxon>Wuchereria</taxon>
    </lineage>
</organism>
<dbReference type="InterPro" id="IPR005845">
    <property type="entry name" value="A-D-PHexomutase_a/b/a-II"/>
</dbReference>
<evidence type="ECO:0000313" key="8">
    <source>
        <dbReference type="Proteomes" id="UP000004810"/>
    </source>
</evidence>
<dbReference type="Proteomes" id="UP000004810">
    <property type="component" value="Unassembled WGS sequence"/>
</dbReference>
<dbReference type="GO" id="GO:0046872">
    <property type="term" value="F:metal ion binding"/>
    <property type="evidence" value="ECO:0007669"/>
    <property type="project" value="UniProtKB-KW"/>
</dbReference>
<dbReference type="AlphaFoldDB" id="J9DK63"/>
<feature type="non-terminal residue" evidence="7">
    <location>
        <position position="86"/>
    </location>
</feature>
<dbReference type="Gene3D" id="3.40.120.10">
    <property type="entry name" value="Alpha-D-Glucose-1,6-Bisphosphate, subunit A, domain 3"/>
    <property type="match status" value="1"/>
</dbReference>
<name>J9DK63_WUCBA</name>
<dbReference type="GO" id="GO:0005829">
    <property type="term" value="C:cytosol"/>
    <property type="evidence" value="ECO:0007669"/>
    <property type="project" value="TreeGrafter"/>
</dbReference>
<dbReference type="InterPro" id="IPR045244">
    <property type="entry name" value="PGM"/>
</dbReference>
<dbReference type="PRINTS" id="PR00509">
    <property type="entry name" value="PGMPMM"/>
</dbReference>
<evidence type="ECO:0000256" key="5">
    <source>
        <dbReference type="ARBA" id="ARBA00023235"/>
    </source>
</evidence>
<reference evidence="8" key="1">
    <citation type="submission" date="2012-08" db="EMBL/GenBank/DDBJ databases">
        <title>The Genome Sequence of Wuchereria bancrofti.</title>
        <authorList>
            <person name="Nutman T.B."/>
            <person name="Fink D.L."/>
            <person name="Russ C."/>
            <person name="Young S."/>
            <person name="Zeng Q."/>
            <person name="Koehrsen M."/>
            <person name="Alvarado L."/>
            <person name="Berlin A."/>
            <person name="Chapman S.B."/>
            <person name="Chen Z."/>
            <person name="Freedman E."/>
            <person name="Gellesch M."/>
            <person name="Goldberg J."/>
            <person name="Griggs A."/>
            <person name="Gujja S."/>
            <person name="Heilman E.R."/>
            <person name="Heiman D."/>
            <person name="Hepburn T."/>
            <person name="Howarth C."/>
            <person name="Jen D."/>
            <person name="Larson L."/>
            <person name="Lewis B."/>
            <person name="Mehta T."/>
            <person name="Park D."/>
            <person name="Pearson M."/>
            <person name="Roberts A."/>
            <person name="Saif S."/>
            <person name="Shea T."/>
            <person name="Shenoy N."/>
            <person name="Sisk P."/>
            <person name="Stolte C."/>
            <person name="Sykes S."/>
            <person name="Walk T."/>
            <person name="White J."/>
            <person name="Yandava C."/>
            <person name="Haas B."/>
            <person name="Henn M.R."/>
            <person name="Nusbaum C."/>
            <person name="Birren B."/>
        </authorList>
    </citation>
    <scope>NUCLEOTIDE SEQUENCE [LARGE SCALE GENOMIC DNA]</scope>
    <source>
        <strain evidence="8">NA</strain>
    </source>
</reference>
<dbReference type="FunFam" id="3.40.120.10:FF:000004">
    <property type="entry name" value="Phosphoglucomutase 5"/>
    <property type="match status" value="1"/>
</dbReference>
<evidence type="ECO:0000256" key="3">
    <source>
        <dbReference type="ARBA" id="ARBA00022723"/>
    </source>
</evidence>
<comment type="similarity">
    <text evidence="1">Belongs to the phosphohexose mutase family.</text>
</comment>
<feature type="domain" description="Alpha-D-phosphohexomutase alpha/beta/alpha" evidence="6">
    <location>
        <begin position="12"/>
        <end position="86"/>
    </location>
</feature>
<gene>
    <name evidence="7" type="ORF">WUBG_19250</name>
</gene>